<proteinExistence type="predicted"/>
<evidence type="ECO:0000313" key="1">
    <source>
        <dbReference type="Proteomes" id="UP000887576"/>
    </source>
</evidence>
<dbReference type="Proteomes" id="UP000887576">
    <property type="component" value="Unplaced"/>
</dbReference>
<protein>
    <submittedName>
        <fullName evidence="2">TCP-1-eta</fullName>
    </submittedName>
</protein>
<accession>A0AC34QHU8</accession>
<name>A0AC34QHU8_9BILA</name>
<evidence type="ECO:0000313" key="2">
    <source>
        <dbReference type="WBParaSite" id="JU765_v2.g16563.t1"/>
    </source>
</evidence>
<reference evidence="2" key="1">
    <citation type="submission" date="2022-11" db="UniProtKB">
        <authorList>
            <consortium name="WormBaseParasite"/>
        </authorList>
    </citation>
    <scope>IDENTIFICATION</scope>
</reference>
<dbReference type="WBParaSite" id="JU765_v2.g16563.t1">
    <property type="protein sequence ID" value="JU765_v2.g16563.t1"/>
    <property type="gene ID" value="JU765_v2.g16563"/>
</dbReference>
<sequence>MALSIPQSFQGRFMKEGSRAFKGVDEVVLRNIEACIELGNQLRTTFGPNGMKKLVINDIDKEFITTDAATIIRELDVIHPAAQLLALAANFVHEGPGDGVNTSIILAVAFLEEAAQLIRS</sequence>
<organism evidence="1 2">
    <name type="scientific">Panagrolaimus sp. JU765</name>
    <dbReference type="NCBI Taxonomy" id="591449"/>
    <lineage>
        <taxon>Eukaryota</taxon>
        <taxon>Metazoa</taxon>
        <taxon>Ecdysozoa</taxon>
        <taxon>Nematoda</taxon>
        <taxon>Chromadorea</taxon>
        <taxon>Rhabditida</taxon>
        <taxon>Tylenchina</taxon>
        <taxon>Panagrolaimomorpha</taxon>
        <taxon>Panagrolaimoidea</taxon>
        <taxon>Panagrolaimidae</taxon>
        <taxon>Panagrolaimus</taxon>
    </lineage>
</organism>